<organism evidence="3 4">
    <name type="scientific">Podospora anserina (strain S / ATCC MYA-4624 / DSM 980 / FGSC 10383)</name>
    <name type="common">Pleurage anserina</name>
    <dbReference type="NCBI Taxonomy" id="515849"/>
    <lineage>
        <taxon>Eukaryota</taxon>
        <taxon>Fungi</taxon>
        <taxon>Dikarya</taxon>
        <taxon>Ascomycota</taxon>
        <taxon>Pezizomycotina</taxon>
        <taxon>Sordariomycetes</taxon>
        <taxon>Sordariomycetidae</taxon>
        <taxon>Sordariales</taxon>
        <taxon>Podosporaceae</taxon>
        <taxon>Podospora</taxon>
        <taxon>Podospora anserina</taxon>
    </lineage>
</organism>
<evidence type="ECO:0000259" key="2">
    <source>
        <dbReference type="Pfam" id="PF13926"/>
    </source>
</evidence>
<reference evidence="3 4" key="1">
    <citation type="journal article" date="2008" name="Genome Biol.">
        <title>The genome sequence of the model ascomycete fungus Podospora anserina.</title>
        <authorList>
            <person name="Espagne E."/>
            <person name="Lespinet O."/>
            <person name="Malagnac F."/>
            <person name="Da Silva C."/>
            <person name="Jaillon O."/>
            <person name="Porcel B.M."/>
            <person name="Couloux A."/>
            <person name="Aury J.-M."/>
            <person name="Segurens B."/>
            <person name="Poulain J."/>
            <person name="Anthouard V."/>
            <person name="Grossetete S."/>
            <person name="Khalili H."/>
            <person name="Coppin E."/>
            <person name="Dequard-Chablat M."/>
            <person name="Picard M."/>
            <person name="Contamine V."/>
            <person name="Arnaise S."/>
            <person name="Bourdais A."/>
            <person name="Berteaux-Lecellier V."/>
            <person name="Gautheret D."/>
            <person name="de Vries R.P."/>
            <person name="Battaglia E."/>
            <person name="Coutinho P.M."/>
            <person name="Danchin E.G.J."/>
            <person name="Henrissat B."/>
            <person name="El Khoury R."/>
            <person name="Sainsard-Chanet A."/>
            <person name="Boivin A."/>
            <person name="Pinan-Lucarre B."/>
            <person name="Sellem C.H."/>
            <person name="Debuchy R."/>
            <person name="Wincker P."/>
            <person name="Weissenbach J."/>
            <person name="Silar P."/>
        </authorList>
    </citation>
    <scope>NUCLEOTIDE SEQUENCE [LARGE SCALE GENOMIC DNA]</scope>
    <source>
        <strain evidence="4">S / ATCC MYA-4624 / DSM 980 / FGSC 10383</strain>
    </source>
</reference>
<evidence type="ECO:0000313" key="4">
    <source>
        <dbReference type="Proteomes" id="UP000001197"/>
    </source>
</evidence>
<feature type="compositionally biased region" description="Acidic residues" evidence="1">
    <location>
        <begin position="363"/>
        <end position="375"/>
    </location>
</feature>
<dbReference type="STRING" id="515849.A0A090CWQ0"/>
<feature type="compositionally biased region" description="Acidic residues" evidence="1">
    <location>
        <begin position="286"/>
        <end position="301"/>
    </location>
</feature>
<feature type="compositionally biased region" description="Basic residues" evidence="1">
    <location>
        <begin position="342"/>
        <end position="358"/>
    </location>
</feature>
<dbReference type="GO" id="GO:0005634">
    <property type="term" value="C:nucleus"/>
    <property type="evidence" value="ECO:0007669"/>
    <property type="project" value="TreeGrafter"/>
</dbReference>
<feature type="compositionally biased region" description="Low complexity" evidence="1">
    <location>
        <begin position="531"/>
        <end position="542"/>
    </location>
</feature>
<dbReference type="InterPro" id="IPR025451">
    <property type="entry name" value="DUF4211"/>
</dbReference>
<evidence type="ECO:0000313" key="3">
    <source>
        <dbReference type="EMBL" id="CDP32184.1"/>
    </source>
</evidence>
<dbReference type="PANTHER" id="PTHR14689:SF0">
    <property type="entry name" value="COILED-COIL DOMAIN-CONTAINING PROTEIN 82"/>
    <property type="match status" value="1"/>
</dbReference>
<dbReference type="eggNOG" id="ENOG502S7B9">
    <property type="taxonomic scope" value="Eukaryota"/>
</dbReference>
<dbReference type="AlphaFoldDB" id="A0A090CWQ0"/>
<feature type="domain" description="DUF4211" evidence="2">
    <location>
        <begin position="377"/>
        <end position="516"/>
    </location>
</feature>
<dbReference type="Pfam" id="PF13926">
    <property type="entry name" value="DUF4211"/>
    <property type="match status" value="1"/>
</dbReference>
<feature type="compositionally biased region" description="Acidic residues" evidence="1">
    <location>
        <begin position="319"/>
        <end position="338"/>
    </location>
</feature>
<dbReference type="Proteomes" id="UP000001197">
    <property type="component" value="Chromosome 7"/>
</dbReference>
<reference evidence="4" key="2">
    <citation type="journal article" date="2014" name="Genetics">
        <title>Maintaining two mating types: Structure of the mating type locus and its role in heterokaryosis in Podospora anserina.</title>
        <authorList>
            <person name="Grognet P."/>
            <person name="Bidard F."/>
            <person name="Kuchly C."/>
            <person name="Tong L.C.H."/>
            <person name="Coppin E."/>
            <person name="Benkhali J.A."/>
            <person name="Couloux A."/>
            <person name="Wincker P."/>
            <person name="Debuchy R."/>
            <person name="Silar P."/>
        </authorList>
    </citation>
    <scope>GENOME REANNOTATION</scope>
    <source>
        <strain evidence="4">S / ATCC MYA-4624 / DSM 980 / FGSC 10383</strain>
    </source>
</reference>
<feature type="compositionally biased region" description="Basic and acidic residues" evidence="1">
    <location>
        <begin position="302"/>
        <end position="316"/>
    </location>
</feature>
<sequence>MAKPSKKKQQTLEATLGTFLSSSKEKIANIFPAGRPRVKPAVITPRKATPTKGSPSKNSVIAMPPPPSAAASSSSPGGNFMTSSQVILSSAKKTRSRPSLAYPKELDQSSSATEDEPPVSSTRQTSKGKEKAIVISEDDDDDEDERPTKRGKSRGKPASISSSSASPSPVKESTPKQKQQAPADSDEESDDLPIVTPVSSRVNRKRRLAVDSDDSDDMPLVSSPVKKRRLIRRGSSPVKQQQSDSDEEEVVAPTPRLRSSQTPRKPLSAKEKAREMLRRRRAGEMIVEEDGEEEEDEEEDVEPRKALYDTDSDHLALSEFEDEEDEQQNEVEAPEPSEPDGKKKRKKDKKKKKKKLKALKGDSDDEGTEAEAEDLDDFVVEDDSDEPMGAPDDLMQMPLQFTHHARKKLIEHFRDVVEWLVQNKINPGFAEKTAELYRIGWQKLDDEVRALASSKFTSSAWKPDFYKALRARPQYTSIEVGASAHETVFGSNCEACGRSGHPATWTISFSGTPYVKRFGMDFLHPIEPPSDCDSSSQSQSESYDVDEDGNTIPPEEKTFYVGVVCNGNAEIAHTLIHWKHGLQDWVESQLMAEGWMQPARLAEREKMKLKRKYKLVDKIVERWVEGGKVRGLFGEFKNQLERARSQQTTGRGYRRG</sequence>
<proteinExistence type="predicted"/>
<dbReference type="PANTHER" id="PTHR14689">
    <property type="entry name" value="PHORBOL-ESTER_DAG-TYPE DOMAIN-CONTAINING PROTEIN"/>
    <property type="match status" value="1"/>
</dbReference>
<feature type="region of interest" description="Disordered" evidence="1">
    <location>
        <begin position="31"/>
        <end position="375"/>
    </location>
</feature>
<protein>
    <recommendedName>
        <fullName evidence="2">DUF4211 domain-containing protein</fullName>
    </recommendedName>
</protein>
<evidence type="ECO:0000256" key="1">
    <source>
        <dbReference type="SAM" id="MobiDB-lite"/>
    </source>
</evidence>
<feature type="compositionally biased region" description="Low complexity" evidence="1">
    <location>
        <begin position="157"/>
        <end position="169"/>
    </location>
</feature>
<accession>A0A090CWQ0</accession>
<dbReference type="EMBL" id="FO904942">
    <property type="protein sequence ID" value="CDP32184.1"/>
    <property type="molecule type" value="Genomic_DNA"/>
</dbReference>
<name>A0A090CWQ0_PODAN</name>
<feature type="region of interest" description="Disordered" evidence="1">
    <location>
        <begin position="529"/>
        <end position="551"/>
    </location>
</feature>
<keyword evidence="4" id="KW-1185">Reference proteome</keyword>
<dbReference type="InParanoid" id="A0A090CWQ0"/>
<feature type="compositionally biased region" description="Acidic residues" evidence="1">
    <location>
        <begin position="136"/>
        <end position="145"/>
    </location>
</feature>